<keyword evidence="3" id="KW-1185">Reference proteome</keyword>
<keyword evidence="1" id="KW-0732">Signal</keyword>
<reference evidence="2 3" key="1">
    <citation type="journal article" date="2018" name="Arch. Microbiol.">
        <title>New insights into the metabolic potential of the phototrophic purple bacterium Rhodopila globiformis DSM 161(T) from its draft genome sequence and evidence for a vanadium-dependent nitrogenase.</title>
        <authorList>
            <person name="Imhoff J.F."/>
            <person name="Rahn T."/>
            <person name="Kunzel S."/>
            <person name="Neulinger S.C."/>
        </authorList>
    </citation>
    <scope>NUCLEOTIDE SEQUENCE [LARGE SCALE GENOMIC DNA]</scope>
    <source>
        <strain evidence="2 3">DSM 16996</strain>
    </source>
</reference>
<gene>
    <name evidence="2" type="ORF">CCR94_18140</name>
</gene>
<dbReference type="Proteomes" id="UP000239089">
    <property type="component" value="Unassembled WGS sequence"/>
</dbReference>
<sequence>MRNIAMLSAALTRALTTPAFTAGDFTPTKWDSAKDKADFANALLKFIAQDFPRTKFHNAMYNRLSSTFGHIAHCDRTGFYETFFLTAKGKIAFLEQCVNWPCFGDPTYTYCDVERAVIGRLRTSNVLTLLQSQTTIEQRQTDLALFAKLKARHEPVATSSTPSPSLFSLLEGGQ</sequence>
<protein>
    <submittedName>
        <fullName evidence="2">Uncharacterized protein</fullName>
    </submittedName>
</protein>
<proteinExistence type="predicted"/>
<dbReference type="EMBL" id="NHSJ01000112">
    <property type="protein sequence ID" value="PPQ28219.1"/>
    <property type="molecule type" value="Genomic_DNA"/>
</dbReference>
<accession>A0A2S6N0U8</accession>
<organism evidence="2 3">
    <name type="scientific">Rhodoblastus sphagnicola</name>
    <dbReference type="NCBI Taxonomy" id="333368"/>
    <lineage>
        <taxon>Bacteria</taxon>
        <taxon>Pseudomonadati</taxon>
        <taxon>Pseudomonadota</taxon>
        <taxon>Alphaproteobacteria</taxon>
        <taxon>Hyphomicrobiales</taxon>
        <taxon>Rhodoblastaceae</taxon>
        <taxon>Rhodoblastus</taxon>
    </lineage>
</organism>
<name>A0A2S6N0U8_9HYPH</name>
<evidence type="ECO:0000313" key="3">
    <source>
        <dbReference type="Proteomes" id="UP000239089"/>
    </source>
</evidence>
<feature type="signal peptide" evidence="1">
    <location>
        <begin position="1"/>
        <end position="22"/>
    </location>
</feature>
<evidence type="ECO:0000256" key="1">
    <source>
        <dbReference type="SAM" id="SignalP"/>
    </source>
</evidence>
<evidence type="ECO:0000313" key="2">
    <source>
        <dbReference type="EMBL" id="PPQ28219.1"/>
    </source>
</evidence>
<feature type="chain" id="PRO_5015590293" evidence="1">
    <location>
        <begin position="23"/>
        <end position="174"/>
    </location>
</feature>
<dbReference type="AlphaFoldDB" id="A0A2S6N0U8"/>
<comment type="caution">
    <text evidence="2">The sequence shown here is derived from an EMBL/GenBank/DDBJ whole genome shotgun (WGS) entry which is preliminary data.</text>
</comment>